<evidence type="ECO:0000259" key="1">
    <source>
        <dbReference type="Pfam" id="PF24390"/>
    </source>
</evidence>
<protein>
    <recommendedName>
        <fullName evidence="1">PRTase-CE domain-containing protein</fullName>
    </recommendedName>
</protein>
<dbReference type="InterPro" id="IPR056920">
    <property type="entry name" value="PRTase-CE"/>
</dbReference>
<organism evidence="2 3">
    <name type="scientific">Angustibacter aerolatus</name>
    <dbReference type="NCBI Taxonomy" id="1162965"/>
    <lineage>
        <taxon>Bacteria</taxon>
        <taxon>Bacillati</taxon>
        <taxon>Actinomycetota</taxon>
        <taxon>Actinomycetes</taxon>
        <taxon>Kineosporiales</taxon>
        <taxon>Kineosporiaceae</taxon>
    </lineage>
</organism>
<name>A0ABQ6JGW4_9ACTN</name>
<dbReference type="Pfam" id="PF24390">
    <property type="entry name" value="PRTase-CE"/>
    <property type="match status" value="1"/>
</dbReference>
<sequence>MSLDTLLENASKLGDDWTERVHVVVGAGVVAGEGALPRYSGPATVETVAGVVLGDRYRPFAADSGVFETDEERHDAEQMVTSIGRALLPRNPLGFGGEALLTLLEFNCPNNVAPVFWKSGPVAGTSWMPLFERAV</sequence>
<keyword evidence="3" id="KW-1185">Reference proteome</keyword>
<evidence type="ECO:0000313" key="2">
    <source>
        <dbReference type="EMBL" id="GMA87433.1"/>
    </source>
</evidence>
<evidence type="ECO:0000313" key="3">
    <source>
        <dbReference type="Proteomes" id="UP001157017"/>
    </source>
</evidence>
<reference evidence="3" key="1">
    <citation type="journal article" date="2019" name="Int. J. Syst. Evol. Microbiol.">
        <title>The Global Catalogue of Microorganisms (GCM) 10K type strain sequencing project: providing services to taxonomists for standard genome sequencing and annotation.</title>
        <authorList>
            <consortium name="The Broad Institute Genomics Platform"/>
            <consortium name="The Broad Institute Genome Sequencing Center for Infectious Disease"/>
            <person name="Wu L."/>
            <person name="Ma J."/>
        </authorList>
    </citation>
    <scope>NUCLEOTIDE SEQUENCE [LARGE SCALE GENOMIC DNA]</scope>
    <source>
        <strain evidence="3">NBRC 108730</strain>
    </source>
</reference>
<feature type="domain" description="PRTase-CE" evidence="1">
    <location>
        <begin position="21"/>
        <end position="133"/>
    </location>
</feature>
<dbReference type="EMBL" id="BSUZ01000001">
    <property type="protein sequence ID" value="GMA87433.1"/>
    <property type="molecule type" value="Genomic_DNA"/>
</dbReference>
<gene>
    <name evidence="2" type="ORF">GCM10025868_26830</name>
</gene>
<dbReference type="Proteomes" id="UP001157017">
    <property type="component" value="Unassembled WGS sequence"/>
</dbReference>
<proteinExistence type="predicted"/>
<comment type="caution">
    <text evidence="2">The sequence shown here is derived from an EMBL/GenBank/DDBJ whole genome shotgun (WGS) entry which is preliminary data.</text>
</comment>
<accession>A0ABQ6JGW4</accession>